<dbReference type="Proteomes" id="UP000199092">
    <property type="component" value="Chromosome I"/>
</dbReference>
<dbReference type="InterPro" id="IPR054343">
    <property type="entry name" value="TY-Chap_M"/>
</dbReference>
<dbReference type="EMBL" id="LT629749">
    <property type="protein sequence ID" value="SDT33489.1"/>
    <property type="molecule type" value="Genomic_DNA"/>
</dbReference>
<evidence type="ECO:0000259" key="1">
    <source>
        <dbReference type="Pfam" id="PF22551"/>
    </source>
</evidence>
<dbReference type="RefSeq" id="WP_091414837.1">
    <property type="nucleotide sequence ID" value="NZ_LT629749.1"/>
</dbReference>
<gene>
    <name evidence="2" type="ORF">SAMN04488543_3797</name>
</gene>
<dbReference type="STRING" id="546871.SAMN04488543_3797"/>
<protein>
    <submittedName>
        <fullName evidence="2">Putative sensory transduction regulator</fullName>
    </submittedName>
</protein>
<dbReference type="AlphaFoldDB" id="A0A1H1ZIM2"/>
<name>A0A1H1ZIM2_9ACTN</name>
<evidence type="ECO:0000313" key="3">
    <source>
        <dbReference type="Proteomes" id="UP000199092"/>
    </source>
</evidence>
<keyword evidence="3" id="KW-1185">Reference proteome</keyword>
<sequence>MDVRTSTQRRWLRSHLSTLLATITGEPVTADGDGDFPVRGLTSQAWVRPRTGDPWGVQVFATAARDVPARVAVLREINEQNAAHLGTRVYWVEGLVVVDCFVFADAVTEETLTAVVGRVLHLADSIGPVLTALHGGTTFHSASSASAA</sequence>
<dbReference type="OrthoDB" id="9869814at2"/>
<proteinExistence type="predicted"/>
<accession>A0A1H1ZIM2</accession>
<feature type="domain" description="TY-Chap central" evidence="1">
    <location>
        <begin position="11"/>
        <end position="140"/>
    </location>
</feature>
<dbReference type="Pfam" id="PF22551">
    <property type="entry name" value="TY-Chap1"/>
    <property type="match status" value="1"/>
</dbReference>
<organism evidence="2 3">
    <name type="scientific">Friedmanniella luteola</name>
    <dbReference type="NCBI Taxonomy" id="546871"/>
    <lineage>
        <taxon>Bacteria</taxon>
        <taxon>Bacillati</taxon>
        <taxon>Actinomycetota</taxon>
        <taxon>Actinomycetes</taxon>
        <taxon>Propionibacteriales</taxon>
        <taxon>Nocardioidaceae</taxon>
        <taxon>Friedmanniella</taxon>
    </lineage>
</organism>
<reference evidence="2 3" key="1">
    <citation type="submission" date="2016-10" db="EMBL/GenBank/DDBJ databases">
        <authorList>
            <person name="de Groot N.N."/>
        </authorList>
    </citation>
    <scope>NUCLEOTIDE SEQUENCE [LARGE SCALE GENOMIC DNA]</scope>
    <source>
        <strain evidence="2 3">DSM 21741</strain>
    </source>
</reference>
<evidence type="ECO:0000313" key="2">
    <source>
        <dbReference type="EMBL" id="SDT33489.1"/>
    </source>
</evidence>